<comment type="caution">
    <text evidence="2">The sequence shown here is derived from an EMBL/GenBank/DDBJ whole genome shotgun (WGS) entry which is preliminary data.</text>
</comment>
<dbReference type="GO" id="GO:0046982">
    <property type="term" value="F:protein heterodimerization activity"/>
    <property type="evidence" value="ECO:0007669"/>
    <property type="project" value="InterPro"/>
</dbReference>
<feature type="domain" description="Histone H2A C-terminal" evidence="1">
    <location>
        <begin position="7"/>
        <end position="36"/>
    </location>
</feature>
<dbReference type="Gene3D" id="1.10.20.10">
    <property type="entry name" value="Histone, subunit A"/>
    <property type="match status" value="1"/>
</dbReference>
<keyword evidence="3" id="KW-1185">Reference proteome</keyword>
<dbReference type="PRINTS" id="PR00620">
    <property type="entry name" value="HISTONEH2A"/>
</dbReference>
<dbReference type="InterPro" id="IPR002119">
    <property type="entry name" value="Histone_H2A"/>
</dbReference>
<dbReference type="GO" id="GO:0000786">
    <property type="term" value="C:nucleosome"/>
    <property type="evidence" value="ECO:0007669"/>
    <property type="project" value="InterPro"/>
</dbReference>
<dbReference type="Proteomes" id="UP000323000">
    <property type="component" value="Chromosome 9"/>
</dbReference>
<name>A0A5C7H9T9_9ROSI</name>
<evidence type="ECO:0000313" key="3">
    <source>
        <dbReference type="Proteomes" id="UP000323000"/>
    </source>
</evidence>
<dbReference type="InterPro" id="IPR032454">
    <property type="entry name" value="Histone_H2A_C"/>
</dbReference>
<dbReference type="GO" id="GO:0003677">
    <property type="term" value="F:DNA binding"/>
    <property type="evidence" value="ECO:0007669"/>
    <property type="project" value="InterPro"/>
</dbReference>
<dbReference type="GO" id="GO:0030527">
    <property type="term" value="F:structural constituent of chromatin"/>
    <property type="evidence" value="ECO:0007669"/>
    <property type="project" value="InterPro"/>
</dbReference>
<proteinExistence type="predicted"/>
<dbReference type="SUPFAM" id="SSF47113">
    <property type="entry name" value="Histone-fold"/>
    <property type="match status" value="1"/>
</dbReference>
<reference evidence="3" key="1">
    <citation type="journal article" date="2019" name="Gigascience">
        <title>De novo genome assembly of the endangered Acer yangbiense, a plant species with extremely small populations endemic to Yunnan Province, China.</title>
        <authorList>
            <person name="Yang J."/>
            <person name="Wariss H.M."/>
            <person name="Tao L."/>
            <person name="Zhang R."/>
            <person name="Yun Q."/>
            <person name="Hollingsworth P."/>
            <person name="Dao Z."/>
            <person name="Luo G."/>
            <person name="Guo H."/>
            <person name="Ma Y."/>
            <person name="Sun W."/>
        </authorList>
    </citation>
    <scope>NUCLEOTIDE SEQUENCE [LARGE SCALE GENOMIC DNA]</scope>
    <source>
        <strain evidence="3">cv. Malutang</strain>
    </source>
</reference>
<dbReference type="Pfam" id="PF16211">
    <property type="entry name" value="Histone_H2A_C"/>
    <property type="match status" value="1"/>
</dbReference>
<sequence length="147" mass="16577">MAVRNNEELSKILGSITIANGGVMSNIHRTLLPKKPTMIETQPRERDTTGAVKEGGAWGVTRGNWRLWHDPASGVCNICATPTRYDTTGSMTRGKRQHDEKEQRRCEEVRICLIWPRISVITGFRLFKTHIGSLFVDLASYFNDESS</sequence>
<evidence type="ECO:0000313" key="2">
    <source>
        <dbReference type="EMBL" id="TXG53677.1"/>
    </source>
</evidence>
<dbReference type="InterPro" id="IPR009072">
    <property type="entry name" value="Histone-fold"/>
</dbReference>
<protein>
    <recommendedName>
        <fullName evidence="1">Histone H2A C-terminal domain-containing protein</fullName>
    </recommendedName>
</protein>
<dbReference type="AlphaFoldDB" id="A0A5C7H9T9"/>
<evidence type="ECO:0000259" key="1">
    <source>
        <dbReference type="Pfam" id="PF16211"/>
    </source>
</evidence>
<accession>A0A5C7H9T9</accession>
<dbReference type="EMBL" id="VAHF01000009">
    <property type="protein sequence ID" value="TXG53677.1"/>
    <property type="molecule type" value="Genomic_DNA"/>
</dbReference>
<organism evidence="2 3">
    <name type="scientific">Acer yangbiense</name>
    <dbReference type="NCBI Taxonomy" id="1000413"/>
    <lineage>
        <taxon>Eukaryota</taxon>
        <taxon>Viridiplantae</taxon>
        <taxon>Streptophyta</taxon>
        <taxon>Embryophyta</taxon>
        <taxon>Tracheophyta</taxon>
        <taxon>Spermatophyta</taxon>
        <taxon>Magnoliopsida</taxon>
        <taxon>eudicotyledons</taxon>
        <taxon>Gunneridae</taxon>
        <taxon>Pentapetalae</taxon>
        <taxon>rosids</taxon>
        <taxon>malvids</taxon>
        <taxon>Sapindales</taxon>
        <taxon>Sapindaceae</taxon>
        <taxon>Hippocastanoideae</taxon>
        <taxon>Acereae</taxon>
        <taxon>Acer</taxon>
    </lineage>
</organism>
<gene>
    <name evidence="2" type="ORF">EZV62_018933</name>
</gene>